<proteinExistence type="predicted"/>
<dbReference type="Gene3D" id="2.170.270.10">
    <property type="entry name" value="SET domain"/>
    <property type="match status" value="1"/>
</dbReference>
<dbReference type="AlphaFoldDB" id="A0A2W4QLU5"/>
<protein>
    <recommendedName>
        <fullName evidence="1">SET domain-containing protein</fullName>
    </recommendedName>
</protein>
<accession>A0A2W4QLU5</accession>
<dbReference type="Proteomes" id="UP000249396">
    <property type="component" value="Unassembled WGS sequence"/>
</dbReference>
<dbReference type="EMBL" id="QJPH01000589">
    <property type="protein sequence ID" value="PZN69038.1"/>
    <property type="molecule type" value="Genomic_DNA"/>
</dbReference>
<dbReference type="InterPro" id="IPR046341">
    <property type="entry name" value="SET_dom_sf"/>
</dbReference>
<organism evidence="2 3">
    <name type="scientific">Candidatus Methylumidiphilus alinenensis</name>
    <dbReference type="NCBI Taxonomy" id="2202197"/>
    <lineage>
        <taxon>Bacteria</taxon>
        <taxon>Pseudomonadati</taxon>
        <taxon>Pseudomonadota</taxon>
        <taxon>Gammaproteobacteria</taxon>
        <taxon>Methylococcales</taxon>
        <taxon>Candidatus Methylumidiphilus</taxon>
    </lineage>
</organism>
<dbReference type="CDD" id="cd08161">
    <property type="entry name" value="SET"/>
    <property type="match status" value="1"/>
</dbReference>
<comment type="caution">
    <text evidence="2">The sequence shown here is derived from an EMBL/GenBank/DDBJ whole genome shotgun (WGS) entry which is preliminary data.</text>
</comment>
<evidence type="ECO:0000313" key="2">
    <source>
        <dbReference type="EMBL" id="PZN69038.1"/>
    </source>
</evidence>
<name>A0A2W4QLU5_9GAMM</name>
<reference evidence="2 3" key="1">
    <citation type="journal article" date="2018" name="Aquat. Microb. Ecol.">
        <title>Gammaproteobacterial methanotrophs dominate.</title>
        <authorList>
            <person name="Rissanen A.J."/>
            <person name="Saarenheimo J."/>
            <person name="Tiirola M."/>
            <person name="Peura S."/>
            <person name="Aalto S.L."/>
            <person name="Karvinen A."/>
            <person name="Nykanen H."/>
        </authorList>
    </citation>
    <scope>NUCLEOTIDE SEQUENCE [LARGE SCALE GENOMIC DNA]</scope>
    <source>
        <strain evidence="2">AMbin10</strain>
    </source>
</reference>
<evidence type="ECO:0000259" key="1">
    <source>
        <dbReference type="PROSITE" id="PS50280"/>
    </source>
</evidence>
<feature type="domain" description="SET" evidence="1">
    <location>
        <begin position="4"/>
        <end position="114"/>
    </location>
</feature>
<gene>
    <name evidence="2" type="ORF">DM484_30345</name>
</gene>
<sequence>MMLIKTVVRPSIIPNAGLGCFSVDFVSKDTLIWKFNPNFDRSYTQTELDALELPAQEFIGYYGYRFKGVYYLSCDNTHYINHSEHPTMYSDETGFLAYAAKDIHPGEEIVDDYRNLGETEEDADFNLRWYRNR</sequence>
<dbReference type="PROSITE" id="PS50280">
    <property type="entry name" value="SET"/>
    <property type="match status" value="1"/>
</dbReference>
<evidence type="ECO:0000313" key="3">
    <source>
        <dbReference type="Proteomes" id="UP000249396"/>
    </source>
</evidence>
<dbReference type="Pfam" id="PF00856">
    <property type="entry name" value="SET"/>
    <property type="match status" value="1"/>
</dbReference>
<dbReference type="PROSITE" id="PS51257">
    <property type="entry name" value="PROKAR_LIPOPROTEIN"/>
    <property type="match status" value="1"/>
</dbReference>
<dbReference type="SUPFAM" id="SSF82199">
    <property type="entry name" value="SET domain"/>
    <property type="match status" value="1"/>
</dbReference>
<dbReference type="InterPro" id="IPR001214">
    <property type="entry name" value="SET_dom"/>
</dbReference>